<dbReference type="OrthoDB" id="3373088at2"/>
<keyword evidence="5" id="KW-1185">Reference proteome</keyword>
<accession>A0A117MSH3</accession>
<evidence type="ECO:0000313" key="4">
    <source>
        <dbReference type="EMBL" id="KUL33387.1"/>
    </source>
</evidence>
<organism evidence="4 5">
    <name type="scientific">Actinoplanes awajinensis subsp. mycoplanecinus</name>
    <dbReference type="NCBI Taxonomy" id="135947"/>
    <lineage>
        <taxon>Bacteria</taxon>
        <taxon>Bacillati</taxon>
        <taxon>Actinomycetota</taxon>
        <taxon>Actinomycetes</taxon>
        <taxon>Micromonosporales</taxon>
        <taxon>Micromonosporaceae</taxon>
        <taxon>Actinoplanes</taxon>
    </lineage>
</organism>
<evidence type="ECO:0000313" key="5">
    <source>
        <dbReference type="Proteomes" id="UP000053244"/>
    </source>
</evidence>
<evidence type="ECO:0000256" key="1">
    <source>
        <dbReference type="SAM" id="MobiDB-lite"/>
    </source>
</evidence>
<dbReference type="Gene3D" id="3.20.20.370">
    <property type="entry name" value="Glycoside hydrolase/deacetylase"/>
    <property type="match status" value="1"/>
</dbReference>
<feature type="domain" description="NodB homology" evidence="3">
    <location>
        <begin position="121"/>
        <end position="298"/>
    </location>
</feature>
<dbReference type="Proteomes" id="UP000053244">
    <property type="component" value="Unassembled WGS sequence"/>
</dbReference>
<evidence type="ECO:0000259" key="3">
    <source>
        <dbReference type="PROSITE" id="PS51677"/>
    </source>
</evidence>
<feature type="chain" id="PRO_5038946918" evidence="2">
    <location>
        <begin position="30"/>
        <end position="298"/>
    </location>
</feature>
<feature type="signal peptide" evidence="2">
    <location>
        <begin position="1"/>
        <end position="29"/>
    </location>
</feature>
<feature type="compositionally biased region" description="Low complexity" evidence="1">
    <location>
        <begin position="42"/>
        <end position="55"/>
    </location>
</feature>
<feature type="region of interest" description="Disordered" evidence="1">
    <location>
        <begin position="25"/>
        <end position="55"/>
    </location>
</feature>
<dbReference type="EMBL" id="LLZH01000145">
    <property type="protein sequence ID" value="KUL33387.1"/>
    <property type="molecule type" value="Genomic_DNA"/>
</dbReference>
<protein>
    <submittedName>
        <fullName evidence="4">Polysaccharide deacetylase</fullName>
    </submittedName>
</protein>
<dbReference type="GO" id="GO:0016810">
    <property type="term" value="F:hydrolase activity, acting on carbon-nitrogen (but not peptide) bonds"/>
    <property type="evidence" value="ECO:0007669"/>
    <property type="project" value="InterPro"/>
</dbReference>
<dbReference type="InterPro" id="IPR011330">
    <property type="entry name" value="Glyco_hydro/deAcase_b/a-brl"/>
</dbReference>
<reference evidence="4 5" key="1">
    <citation type="submission" date="2015-10" db="EMBL/GenBank/DDBJ databases">
        <authorList>
            <person name="Gilbert D.G."/>
        </authorList>
    </citation>
    <scope>NUCLEOTIDE SEQUENCE [LARGE SCALE GENOMIC DNA]</scope>
    <source>
        <strain evidence="4 5">NRRL B-16712</strain>
    </source>
</reference>
<dbReference type="PANTHER" id="PTHR10587">
    <property type="entry name" value="GLYCOSYL TRANSFERASE-RELATED"/>
    <property type="match status" value="1"/>
</dbReference>
<dbReference type="Pfam" id="PF01522">
    <property type="entry name" value="Polysacc_deac_1"/>
    <property type="match status" value="1"/>
</dbReference>
<dbReference type="CDD" id="cd10917">
    <property type="entry name" value="CE4_NodB_like_6s_7s"/>
    <property type="match status" value="1"/>
</dbReference>
<dbReference type="InterPro" id="IPR050248">
    <property type="entry name" value="Polysacc_deacetylase_ArnD"/>
</dbReference>
<keyword evidence="2" id="KW-0732">Signal</keyword>
<dbReference type="SUPFAM" id="SSF88713">
    <property type="entry name" value="Glycoside hydrolase/deacetylase"/>
    <property type="match status" value="1"/>
</dbReference>
<evidence type="ECO:0000256" key="2">
    <source>
        <dbReference type="SAM" id="SignalP"/>
    </source>
</evidence>
<gene>
    <name evidence="4" type="ORF">ADL15_18015</name>
</gene>
<comment type="caution">
    <text evidence="4">The sequence shown here is derived from an EMBL/GenBank/DDBJ whole genome shotgun (WGS) entry which is preliminary data.</text>
</comment>
<dbReference type="PROSITE" id="PS51677">
    <property type="entry name" value="NODB"/>
    <property type="match status" value="1"/>
</dbReference>
<name>A0A117MSH3_9ACTN</name>
<dbReference type="GO" id="GO:0005975">
    <property type="term" value="P:carbohydrate metabolic process"/>
    <property type="evidence" value="ECO:0007669"/>
    <property type="project" value="InterPro"/>
</dbReference>
<dbReference type="InterPro" id="IPR002509">
    <property type="entry name" value="NODB_dom"/>
</dbReference>
<sequence length="298" mass="31579">MRTSRLFRTAAAGTLLAVLAGCGSSGAHTAGGPETPPPPGTAPASDPSAAASAPGASGVPGFGIAGTGTPESVTAALAALPENLRKRVPQFPPAPLPVKVTLPPATDGKAAFFSRIPTTEKIAFITIDDGWEKNPLALQLFQAANVPQSLFLEVNAIKDNPGFFLPLQTAGATIENHTITHATMTRLSLEGQKREICGGADKLAAYYGTRPTLFRPPGGSWNNNTLRAAHACGMKAVFTWTQTTDHGKLFYQNEEKVIYPGDIILMHFRPRFVDDYLAVLKAIHKNGLTPARLEDYIP</sequence>
<dbReference type="RefSeq" id="WP_067692063.1">
    <property type="nucleotide sequence ID" value="NZ_LLZH01000145.1"/>
</dbReference>
<dbReference type="PROSITE" id="PS51257">
    <property type="entry name" value="PROKAR_LIPOPROTEIN"/>
    <property type="match status" value="1"/>
</dbReference>
<proteinExistence type="predicted"/>
<dbReference type="PANTHER" id="PTHR10587:SF134">
    <property type="entry name" value="SECRETED PROTEIN"/>
    <property type="match status" value="1"/>
</dbReference>
<dbReference type="AlphaFoldDB" id="A0A117MSH3"/>